<evidence type="ECO:0000259" key="3">
    <source>
        <dbReference type="PROSITE" id="PS50994"/>
    </source>
</evidence>
<organism evidence="4 5">
    <name type="scientific">Purpureocillium lilacinum</name>
    <name type="common">Paecilomyces lilacinus</name>
    <dbReference type="NCBI Taxonomy" id="33203"/>
    <lineage>
        <taxon>Eukaryota</taxon>
        <taxon>Fungi</taxon>
        <taxon>Dikarya</taxon>
        <taxon>Ascomycota</taxon>
        <taxon>Pezizomycotina</taxon>
        <taxon>Sordariomycetes</taxon>
        <taxon>Hypocreomycetidae</taxon>
        <taxon>Hypocreales</taxon>
        <taxon>Ophiocordycipitaceae</taxon>
        <taxon>Purpureocillium</taxon>
    </lineage>
</organism>
<dbReference type="InterPro" id="IPR001584">
    <property type="entry name" value="Integrase_cat-core"/>
</dbReference>
<feature type="region of interest" description="Disordered" evidence="2">
    <location>
        <begin position="261"/>
        <end position="519"/>
    </location>
</feature>
<feature type="domain" description="Integrase catalytic" evidence="3">
    <location>
        <begin position="1"/>
        <end position="117"/>
    </location>
</feature>
<feature type="compositionally biased region" description="Polar residues" evidence="2">
    <location>
        <begin position="348"/>
        <end position="375"/>
    </location>
</feature>
<feature type="compositionally biased region" description="Basic and acidic residues" evidence="2">
    <location>
        <begin position="315"/>
        <end position="326"/>
    </location>
</feature>
<dbReference type="SUPFAM" id="SSF53098">
    <property type="entry name" value="Ribonuclease H-like"/>
    <property type="match status" value="1"/>
</dbReference>
<gene>
    <name evidence="4" type="ORF">Purlil1_13546</name>
</gene>
<sequence length="627" mass="70959">MEFEARIKRHTGASICKIRIDNERSVINLPLQTISEFQRWAKEVGIDIELPPSNTKEPTGGAERPGGVNQQRMRCAIGQLPQELWPEYYRAVVWIHNILPRRRNGWMTPRETIDRWFHQHFRWYRPPNVDFDSTRDHRPDWSGIYAFGCRAYPLNPRYKAGQDIKLFKLSPRAHVGYLVGYQASNIYRIWVPKLNRVILSRDVRFNEEEFFDPTKEEELETAPVIEYRPTLKSLEPLPQQDCDSILTEFLYEFDESVLGISPEGSNSGVEGTEGAQDAEPTEPSSATQPPAQIRFLTPTGPATLPTPDPTPQQETARDASPAERSEAAGSDTPKPNPRQPSEGRTAGPRTTGSTETPELQQAESSPAQRSETGSNCDHDENHDAETSMSMPPTQPDQPDQEQTSARGQRPQAPSPDDLSQGSEQEASEENSGSQGQDESYNLSPKEIIKDSIEVKWPPPSRKSAKPDTQPRDNQSAGQPGPSGDSRRRRRRKPEELYGVQPTRKSARTPKPTQGTDSTINTVLTTLLPFEQQPEGNLITFHSIFLAAASKAARDHRPHRDDLVRLPKRYQDLENHPMGLEFKDAIRKELHDLLQRGTWRLIERDKARGVPLPLKWVFTYSVDNRPTV</sequence>
<feature type="compositionally biased region" description="Polar residues" evidence="2">
    <location>
        <begin position="417"/>
        <end position="442"/>
    </location>
</feature>
<feature type="compositionally biased region" description="Polar residues" evidence="2">
    <location>
        <begin position="510"/>
        <end position="519"/>
    </location>
</feature>
<evidence type="ECO:0000313" key="5">
    <source>
        <dbReference type="Proteomes" id="UP001287286"/>
    </source>
</evidence>
<evidence type="ECO:0000256" key="1">
    <source>
        <dbReference type="ARBA" id="ARBA00022884"/>
    </source>
</evidence>
<keyword evidence="5" id="KW-1185">Reference proteome</keyword>
<feature type="region of interest" description="Disordered" evidence="2">
    <location>
        <begin position="49"/>
        <end position="69"/>
    </location>
</feature>
<dbReference type="PROSITE" id="PS50994">
    <property type="entry name" value="INTEGRASE"/>
    <property type="match status" value="1"/>
</dbReference>
<keyword evidence="1" id="KW-0694">RNA-binding</keyword>
<dbReference type="Proteomes" id="UP001287286">
    <property type="component" value="Unassembled WGS sequence"/>
</dbReference>
<proteinExistence type="predicted"/>
<dbReference type="InterPro" id="IPR012337">
    <property type="entry name" value="RNaseH-like_sf"/>
</dbReference>
<feature type="compositionally biased region" description="Basic and acidic residues" evidence="2">
    <location>
        <begin position="376"/>
        <end position="385"/>
    </location>
</feature>
<accession>A0ABR0BDS1</accession>
<evidence type="ECO:0000256" key="2">
    <source>
        <dbReference type="SAM" id="MobiDB-lite"/>
    </source>
</evidence>
<evidence type="ECO:0000313" key="4">
    <source>
        <dbReference type="EMBL" id="KAK4070225.1"/>
    </source>
</evidence>
<dbReference type="EMBL" id="JAWRVI010000242">
    <property type="protein sequence ID" value="KAK4070225.1"/>
    <property type="molecule type" value="Genomic_DNA"/>
</dbReference>
<dbReference type="InterPro" id="IPR036397">
    <property type="entry name" value="RNaseH_sf"/>
</dbReference>
<reference evidence="4 5" key="1">
    <citation type="journal article" date="2024" name="Microbiol. Resour. Announc.">
        <title>Genome annotations for the ascomycete fungi Trichoderma harzianum, Trichoderma aggressivum, and Purpureocillium lilacinum.</title>
        <authorList>
            <person name="Beijen E.P.W."/>
            <person name="Ohm R.A."/>
        </authorList>
    </citation>
    <scope>NUCLEOTIDE SEQUENCE [LARGE SCALE GENOMIC DNA]</scope>
    <source>
        <strain evidence="4 5">CBS 150709</strain>
    </source>
</reference>
<comment type="caution">
    <text evidence="4">The sequence shown here is derived from an EMBL/GenBank/DDBJ whole genome shotgun (WGS) entry which is preliminary data.</text>
</comment>
<dbReference type="Gene3D" id="3.30.420.10">
    <property type="entry name" value="Ribonuclease H-like superfamily/Ribonuclease H"/>
    <property type="match status" value="1"/>
</dbReference>
<name>A0ABR0BDS1_PURLI</name>
<dbReference type="Pfam" id="PF25597">
    <property type="entry name" value="SH3_retrovirus"/>
    <property type="match status" value="1"/>
</dbReference>
<protein>
    <recommendedName>
        <fullName evidence="3">Integrase catalytic domain-containing protein</fullName>
    </recommendedName>
</protein>
<dbReference type="InterPro" id="IPR057670">
    <property type="entry name" value="SH3_retrovirus"/>
</dbReference>